<dbReference type="Gene3D" id="3.90.1300.10">
    <property type="entry name" value="Amidase signature (AS) domain"/>
    <property type="match status" value="1"/>
</dbReference>
<dbReference type="InterPro" id="IPR000120">
    <property type="entry name" value="Amidase"/>
</dbReference>
<gene>
    <name evidence="3" type="ORF">MNBD_GAMMA21-2705</name>
</gene>
<dbReference type="InterPro" id="IPR014085">
    <property type="entry name" value="Allophanate_hydrolase"/>
</dbReference>
<dbReference type="InterPro" id="IPR053844">
    <property type="entry name" value="AH_C"/>
</dbReference>
<dbReference type="NCBIfam" id="TIGR02713">
    <property type="entry name" value="allophanate_hyd"/>
    <property type="match status" value="1"/>
</dbReference>
<evidence type="ECO:0000259" key="1">
    <source>
        <dbReference type="Pfam" id="PF01425"/>
    </source>
</evidence>
<accession>A0A3B1AGW9</accession>
<dbReference type="Gene3D" id="1.20.58.1700">
    <property type="match status" value="1"/>
</dbReference>
<feature type="domain" description="Allophanate hydrolase C-terminal" evidence="2">
    <location>
        <begin position="481"/>
        <end position="603"/>
    </location>
</feature>
<dbReference type="InterPro" id="IPR023631">
    <property type="entry name" value="Amidase_dom"/>
</dbReference>
<dbReference type="EC" id="3.5.1.54" evidence="3"/>
<name>A0A3B1AGW9_9ZZZZ</name>
<evidence type="ECO:0000313" key="3">
    <source>
        <dbReference type="EMBL" id="VAW99232.1"/>
    </source>
</evidence>
<protein>
    <submittedName>
        <fullName evidence="3">Allophanate hydrolase</fullName>
        <ecNumber evidence="3">3.5.1.54</ecNumber>
    </submittedName>
</protein>
<dbReference type="NCBIfam" id="NF006043">
    <property type="entry name" value="PRK08186.1"/>
    <property type="match status" value="1"/>
</dbReference>
<dbReference type="AlphaFoldDB" id="A0A3B1AGW9"/>
<dbReference type="Gene3D" id="3.10.490.10">
    <property type="entry name" value="Gamma-glutamyl cyclotransferase-like"/>
    <property type="match status" value="1"/>
</dbReference>
<dbReference type="Pfam" id="PF01425">
    <property type="entry name" value="Amidase"/>
    <property type="match status" value="1"/>
</dbReference>
<evidence type="ECO:0000259" key="2">
    <source>
        <dbReference type="Pfam" id="PF21986"/>
    </source>
</evidence>
<organism evidence="3">
    <name type="scientific">hydrothermal vent metagenome</name>
    <dbReference type="NCBI Taxonomy" id="652676"/>
    <lineage>
        <taxon>unclassified sequences</taxon>
        <taxon>metagenomes</taxon>
        <taxon>ecological metagenomes</taxon>
    </lineage>
</organism>
<dbReference type="InterPro" id="IPR036928">
    <property type="entry name" value="AS_sf"/>
</dbReference>
<proteinExistence type="predicted"/>
<dbReference type="PANTHER" id="PTHR11895">
    <property type="entry name" value="TRANSAMIDASE"/>
    <property type="match status" value="1"/>
</dbReference>
<reference evidence="3" key="1">
    <citation type="submission" date="2018-06" db="EMBL/GenBank/DDBJ databases">
        <authorList>
            <person name="Zhirakovskaya E."/>
        </authorList>
    </citation>
    <scope>NUCLEOTIDE SEQUENCE</scope>
</reference>
<dbReference type="Pfam" id="PF21986">
    <property type="entry name" value="AH_C"/>
    <property type="match status" value="1"/>
</dbReference>
<dbReference type="PANTHER" id="PTHR11895:SF169">
    <property type="entry name" value="GLUTAMYL-TRNA(GLN) AMIDOTRANSFERASE"/>
    <property type="match status" value="1"/>
</dbReference>
<keyword evidence="3" id="KW-0378">Hydrolase</keyword>
<sequence>MNFSISTLRKAYCDNEITPRELIDSILKRCEKHLEHNIWIRRLSAEELEPYLKKLEMSRLEDLPLYGIPFAIKDNIDLQDIPTTAACPDYEYLPKQSAYVVQELINAGAIPIGKTNMDQFATGLVGVRSPEPWGPCRNAFNKDYISGGSSSGSAVAVSLGLVSFSLGTDTAGSGRVPAALNNIIGLKPTKGLISMQGVVPACRSLDCVSIFALTAKDANDVLTVAASYDEQDQYASECEYKNNHRHFGNVEQEFIFALPEQNQLEFFGDASAETLFEENIKELEKLGGIKREIDFSCFLEAARLLYEGPWVAERYVAIEDLINNDSNSLLPVINTIIGGGRDKMASDAFKAEYKMQTFRQQAQKIFRDIDFLVTPTVGTSYKIKTVQNDPIKLNSNLGYYTNYMNLLDCCGIAIPSGKLENGLPFGITLSQLAQSDRKLLSYANRFQQAWSLAVGAKNLPITDVLSDQESLPIIRSSERIPLVVCGAHLQGLALNWQLVERGACLEFKTTTSQNYRFYALAGGPPERPGLIRDNKNGFEIEVEVWAIPTKELGSFVAGIPAPLGIGKVELKNGDWLSGFICEGYAITNAQEISQLKSWRKYIQNK</sequence>
<dbReference type="EMBL" id="UOFR01000066">
    <property type="protein sequence ID" value="VAW99232.1"/>
    <property type="molecule type" value="Genomic_DNA"/>
</dbReference>
<feature type="domain" description="Amidase" evidence="1">
    <location>
        <begin position="21"/>
        <end position="440"/>
    </location>
</feature>
<dbReference type="SUPFAM" id="SSF75304">
    <property type="entry name" value="Amidase signature (AS) enzymes"/>
    <property type="match status" value="1"/>
</dbReference>
<dbReference type="GO" id="GO:0004039">
    <property type="term" value="F:allophanate hydrolase activity"/>
    <property type="evidence" value="ECO:0007669"/>
    <property type="project" value="UniProtKB-EC"/>
</dbReference>